<dbReference type="InterPro" id="IPR002575">
    <property type="entry name" value="Aminoglycoside_PTrfase"/>
</dbReference>
<dbReference type="InterPro" id="IPR011009">
    <property type="entry name" value="Kinase-like_dom_sf"/>
</dbReference>
<evidence type="ECO:0000256" key="3">
    <source>
        <dbReference type="ARBA" id="ARBA00048679"/>
    </source>
</evidence>
<evidence type="ECO:0000313" key="5">
    <source>
        <dbReference type="EMBL" id="KAF2096736.1"/>
    </source>
</evidence>
<dbReference type="InterPro" id="IPR051678">
    <property type="entry name" value="AGP_Transferase"/>
</dbReference>
<dbReference type="Proteomes" id="UP000799772">
    <property type="component" value="Unassembled WGS sequence"/>
</dbReference>
<dbReference type="GO" id="GO:0004674">
    <property type="term" value="F:protein serine/threonine kinase activity"/>
    <property type="evidence" value="ECO:0007669"/>
    <property type="project" value="UniProtKB-EC"/>
</dbReference>
<keyword evidence="6" id="KW-1185">Reference proteome</keyword>
<dbReference type="PANTHER" id="PTHR21310:SF13">
    <property type="entry name" value="AMINOGLYCOSIDE PHOSPHOTRANSFERASE DOMAIN-CONTAINING PROTEIN"/>
    <property type="match status" value="1"/>
</dbReference>
<protein>
    <recommendedName>
        <fullName evidence="1">non-specific serine/threonine protein kinase</fullName>
        <ecNumber evidence="1">2.7.11.1</ecNumber>
    </recommendedName>
</protein>
<keyword evidence="5" id="KW-0808">Transferase</keyword>
<dbReference type="PANTHER" id="PTHR21310">
    <property type="entry name" value="AMINOGLYCOSIDE PHOSPHOTRANSFERASE-RELATED-RELATED"/>
    <property type="match status" value="1"/>
</dbReference>
<comment type="catalytic activity">
    <reaction evidence="3">
        <text>L-seryl-[protein] + ATP = O-phospho-L-seryl-[protein] + ADP + H(+)</text>
        <dbReference type="Rhea" id="RHEA:17989"/>
        <dbReference type="Rhea" id="RHEA-COMP:9863"/>
        <dbReference type="Rhea" id="RHEA-COMP:11604"/>
        <dbReference type="ChEBI" id="CHEBI:15378"/>
        <dbReference type="ChEBI" id="CHEBI:29999"/>
        <dbReference type="ChEBI" id="CHEBI:30616"/>
        <dbReference type="ChEBI" id="CHEBI:83421"/>
        <dbReference type="ChEBI" id="CHEBI:456216"/>
        <dbReference type="EC" id="2.7.11.1"/>
    </reaction>
</comment>
<name>A0A9P4IEH2_9PEZI</name>
<evidence type="ECO:0000256" key="2">
    <source>
        <dbReference type="ARBA" id="ARBA00047899"/>
    </source>
</evidence>
<sequence length="430" mass="49502">MATIIPQRGLVWEEGLLHYEPNWSEETDISTIRAICRRTLALPESECQVELYSEGGFNKLYKVISAQGTFMMRVALPVDPKHKTLSGIATMEFARRNSKCPVPRVVAYDASADNELGFEWILMEFIPGKPLYDVWWTIPWSTKEKLVKQLALYAAQLYAVRFDAIGSLFLGDSAPEDSTLVAQNEVTVISVSSKVQQSTSALFLGRTVDRHFFWHRNIHQEVHREPFNRISEWLLARLQLSEIETRRWMAEEEDDPDLKLGNKILHAIERLRLNLPMVFPNDQVSVCTVVVHSDLSAANILVDGEGNLKAVIDWEFSSAVPYWAAVRIPKFINDVDRADKPDEETYAHCERVEVTTLYWEHLRHYEETQLRKLWLAEMEQLEPAWIEAYKIEQTKAGFEAAVAHCESELSLNKVKTWLDVLERDGEPTHF</sequence>
<dbReference type="PROSITE" id="PS00109">
    <property type="entry name" value="PROTEIN_KINASE_TYR"/>
    <property type="match status" value="1"/>
</dbReference>
<gene>
    <name evidence="5" type="ORF">NA57DRAFT_42754</name>
</gene>
<dbReference type="Pfam" id="PF01636">
    <property type="entry name" value="APH"/>
    <property type="match status" value="1"/>
</dbReference>
<proteinExistence type="predicted"/>
<dbReference type="EC" id="2.7.11.1" evidence="1"/>
<evidence type="ECO:0000259" key="4">
    <source>
        <dbReference type="Pfam" id="PF01636"/>
    </source>
</evidence>
<comment type="catalytic activity">
    <reaction evidence="2">
        <text>L-threonyl-[protein] + ATP = O-phospho-L-threonyl-[protein] + ADP + H(+)</text>
        <dbReference type="Rhea" id="RHEA:46608"/>
        <dbReference type="Rhea" id="RHEA-COMP:11060"/>
        <dbReference type="Rhea" id="RHEA-COMP:11605"/>
        <dbReference type="ChEBI" id="CHEBI:15378"/>
        <dbReference type="ChEBI" id="CHEBI:30013"/>
        <dbReference type="ChEBI" id="CHEBI:30616"/>
        <dbReference type="ChEBI" id="CHEBI:61977"/>
        <dbReference type="ChEBI" id="CHEBI:456216"/>
        <dbReference type="EC" id="2.7.11.1"/>
    </reaction>
</comment>
<reference evidence="5" key="1">
    <citation type="journal article" date="2020" name="Stud. Mycol.">
        <title>101 Dothideomycetes genomes: a test case for predicting lifestyles and emergence of pathogens.</title>
        <authorList>
            <person name="Haridas S."/>
            <person name="Albert R."/>
            <person name="Binder M."/>
            <person name="Bloem J."/>
            <person name="Labutti K."/>
            <person name="Salamov A."/>
            <person name="Andreopoulos B."/>
            <person name="Baker S."/>
            <person name="Barry K."/>
            <person name="Bills G."/>
            <person name="Bluhm B."/>
            <person name="Cannon C."/>
            <person name="Castanera R."/>
            <person name="Culley D."/>
            <person name="Daum C."/>
            <person name="Ezra D."/>
            <person name="Gonzalez J."/>
            <person name="Henrissat B."/>
            <person name="Kuo A."/>
            <person name="Liang C."/>
            <person name="Lipzen A."/>
            <person name="Lutzoni F."/>
            <person name="Magnuson J."/>
            <person name="Mondo S."/>
            <person name="Nolan M."/>
            <person name="Ohm R."/>
            <person name="Pangilinan J."/>
            <person name="Park H.-J."/>
            <person name="Ramirez L."/>
            <person name="Alfaro M."/>
            <person name="Sun H."/>
            <person name="Tritt A."/>
            <person name="Yoshinaga Y."/>
            <person name="Zwiers L.-H."/>
            <person name="Turgeon B."/>
            <person name="Goodwin S."/>
            <person name="Spatafora J."/>
            <person name="Crous P."/>
            <person name="Grigoriev I."/>
        </authorList>
    </citation>
    <scope>NUCLEOTIDE SEQUENCE</scope>
    <source>
        <strain evidence="5">CBS 133067</strain>
    </source>
</reference>
<dbReference type="AlphaFoldDB" id="A0A9P4IEH2"/>
<dbReference type="OrthoDB" id="2906425at2759"/>
<comment type="caution">
    <text evidence="5">The sequence shown here is derived from an EMBL/GenBank/DDBJ whole genome shotgun (WGS) entry which is preliminary data.</text>
</comment>
<dbReference type="InterPro" id="IPR008266">
    <property type="entry name" value="Tyr_kinase_AS"/>
</dbReference>
<dbReference type="Gene3D" id="3.90.1200.10">
    <property type="match status" value="1"/>
</dbReference>
<dbReference type="EMBL" id="ML978129">
    <property type="protein sequence ID" value="KAF2096736.1"/>
    <property type="molecule type" value="Genomic_DNA"/>
</dbReference>
<feature type="domain" description="Aminoglycoside phosphotransferase" evidence="4">
    <location>
        <begin position="53"/>
        <end position="318"/>
    </location>
</feature>
<evidence type="ECO:0000256" key="1">
    <source>
        <dbReference type="ARBA" id="ARBA00012513"/>
    </source>
</evidence>
<accession>A0A9P4IEH2</accession>
<keyword evidence="5" id="KW-0418">Kinase</keyword>
<evidence type="ECO:0000313" key="6">
    <source>
        <dbReference type="Proteomes" id="UP000799772"/>
    </source>
</evidence>
<dbReference type="SUPFAM" id="SSF56112">
    <property type="entry name" value="Protein kinase-like (PK-like)"/>
    <property type="match status" value="1"/>
</dbReference>
<organism evidence="5 6">
    <name type="scientific">Rhizodiscina lignyota</name>
    <dbReference type="NCBI Taxonomy" id="1504668"/>
    <lineage>
        <taxon>Eukaryota</taxon>
        <taxon>Fungi</taxon>
        <taxon>Dikarya</taxon>
        <taxon>Ascomycota</taxon>
        <taxon>Pezizomycotina</taxon>
        <taxon>Dothideomycetes</taxon>
        <taxon>Pleosporomycetidae</taxon>
        <taxon>Aulographales</taxon>
        <taxon>Rhizodiscinaceae</taxon>
        <taxon>Rhizodiscina</taxon>
    </lineage>
</organism>